<feature type="domain" description="DUF1965" evidence="12">
    <location>
        <begin position="237"/>
        <end position="300"/>
    </location>
</feature>
<dbReference type="SUPFAM" id="SSF54416">
    <property type="entry name" value="Amine oxidase N-terminal region"/>
    <property type="match status" value="2"/>
</dbReference>
<reference evidence="13 14" key="1">
    <citation type="submission" date="2017-05" db="EMBL/GenBank/DDBJ databases">
        <title>Draft genome sequence of Elsinoe australis.</title>
        <authorList>
            <person name="Cheng Q."/>
        </authorList>
    </citation>
    <scope>NUCLEOTIDE SEQUENCE [LARGE SCALE GENOMIC DNA]</scope>
    <source>
        <strain evidence="13 14">NL1</strain>
    </source>
</reference>
<evidence type="ECO:0000256" key="9">
    <source>
        <dbReference type="RuleBase" id="RU000672"/>
    </source>
</evidence>
<dbReference type="InterPro" id="IPR015328">
    <property type="entry name" value="DUF1965"/>
</dbReference>
<dbReference type="GO" id="GO:0009308">
    <property type="term" value="P:amine metabolic process"/>
    <property type="evidence" value="ECO:0007669"/>
    <property type="project" value="UniProtKB-UniRule"/>
</dbReference>
<dbReference type="Pfam" id="PF01179">
    <property type="entry name" value="Cu_amine_oxid"/>
    <property type="match status" value="1"/>
</dbReference>
<feature type="domain" description="Copper amine oxidase catalytic" evidence="11">
    <location>
        <begin position="313"/>
        <end position="747"/>
    </location>
</feature>
<dbReference type="STRING" id="40998.A0A2P7YVR0"/>
<dbReference type="InterPro" id="IPR015798">
    <property type="entry name" value="Cu_amine_oxidase_C"/>
</dbReference>
<dbReference type="Gene3D" id="3.10.450.40">
    <property type="match status" value="2"/>
</dbReference>
<evidence type="ECO:0000313" key="13">
    <source>
        <dbReference type="EMBL" id="PSK40052.1"/>
    </source>
</evidence>
<dbReference type="GO" id="GO:0005886">
    <property type="term" value="C:plasma membrane"/>
    <property type="evidence" value="ECO:0007669"/>
    <property type="project" value="TreeGrafter"/>
</dbReference>
<evidence type="ECO:0000256" key="6">
    <source>
        <dbReference type="ARBA" id="ARBA00023008"/>
    </source>
</evidence>
<dbReference type="Gene3D" id="2.70.98.20">
    <property type="entry name" value="Copper amine oxidase, catalytic domain"/>
    <property type="match status" value="1"/>
</dbReference>
<name>A0A2P7YVR0_9PEZI</name>
<dbReference type="InterPro" id="IPR049948">
    <property type="entry name" value="Cu_Am_ox_TPQ-bd"/>
</dbReference>
<dbReference type="Proteomes" id="UP000243723">
    <property type="component" value="Unassembled WGS sequence"/>
</dbReference>
<feature type="modified residue" description="2',4',5'-topaquinone" evidence="8">
    <location>
        <position position="468"/>
    </location>
</feature>
<protein>
    <recommendedName>
        <fullName evidence="9">Amine oxidase</fullName>
        <ecNumber evidence="9">1.4.3.-</ecNumber>
    </recommendedName>
</protein>
<sequence>MAIYRPATLLSPIVLFALLYLLYVSQPWSLKAIETRPLTPKARPRPDFHAPHSNVWHELSPSEADSVRIFLESHPALKDIPGLNRSATRVQWLEALRPNKTDVVTYLKQAANEPDRWAKAMVEQSINGSTHFNYYAIGPLPVSSKTQVEPLRWPFKHGRYGIKSAISSFATLQSYAMAFARNISDITEELLDAPVNMGDPKGENELRLNARVTYMDGDKAYLWCGSMRNGPHSSAWSILPQGLFMKLEVNPELEHGYRVVQWYYNGIFYDTENDLRAAIQKPGFEKAAPNYDGNWTHTEDLTENEERADPPPVMIQPYGPRYKFDRKEQYISYMGWTFYFTSFLSTGPALYDIRFRDSSVLYELTLNEAMAHYAGDDPIQGGQEFLDAAFGMGKYAFELVPGYDCPAYADYIDTSYHIGGKTWTNKNSICIFEYTADSLLQRHTSQYQVTVSRNTYLVLRYVATVGNYDYTFDYTFYLDGSLEIKVRASGFIFAAFYSNSSSTHRPRSDPPSAPSHPPGAKADTYGYRIHPAASTSMHDHVLTFRADPDIATTSNTFTRLQILPAHRSYEWEQPEIPVRNTMVLSPLPVLNETGLTWPRNGGEIFLIESATERNKWGEKRGYRIVPGTGMGTPPHLTVQNSTVLGRSAVWAEKDVWVLRRKDQERSAGEPLNWFSPRDPLVDFGEMVEGEGLLEEAGEEGYDADLVVYFNLGAHHVPHSGDVPNTLMHTSASSVMFLPNNFEDRDPSRRTSQGVRLGLRGGNGAQWVKQHGGRYGSETGGERDEGGVETVEYFGGRYEEGLDVGLGQVEPDLRGYDGGKEEAELTLNGTLFGGT</sequence>
<keyword evidence="4 7" id="KW-0801">TPQ</keyword>
<evidence type="ECO:0000256" key="5">
    <source>
        <dbReference type="ARBA" id="ARBA00023002"/>
    </source>
</evidence>
<evidence type="ECO:0000256" key="7">
    <source>
        <dbReference type="PIRSR" id="PIRSR600269-50"/>
    </source>
</evidence>
<dbReference type="AlphaFoldDB" id="A0A2P7YVR0"/>
<dbReference type="EC" id="1.4.3.-" evidence="9"/>
<dbReference type="GO" id="GO:0048038">
    <property type="term" value="F:quinone binding"/>
    <property type="evidence" value="ECO:0007669"/>
    <property type="project" value="InterPro"/>
</dbReference>
<feature type="active site" description="Schiff-base intermediate with substrate; via topaquinone" evidence="7">
    <location>
        <position position="468"/>
    </location>
</feature>
<comment type="PTM">
    <text evidence="8 9">Topaquinone (TPQ) is generated by copper-dependent autoxidation of a specific tyrosyl residue.</text>
</comment>
<evidence type="ECO:0000256" key="10">
    <source>
        <dbReference type="SAM" id="MobiDB-lite"/>
    </source>
</evidence>
<dbReference type="PANTHER" id="PTHR10638:SF20">
    <property type="entry name" value="AMINE OXIDASE"/>
    <property type="match status" value="1"/>
</dbReference>
<dbReference type="InterPro" id="IPR000269">
    <property type="entry name" value="Cu_amine_oxidase"/>
</dbReference>
<gene>
    <name evidence="13" type="ORF">B9Z65_7992</name>
</gene>
<comment type="cofactor">
    <cofactor evidence="9">
        <name>Cu cation</name>
        <dbReference type="ChEBI" id="CHEBI:23378"/>
    </cofactor>
    <text evidence="9">Contains 1 topaquinone per subunit.</text>
</comment>
<dbReference type="GO" id="GO:0008131">
    <property type="term" value="F:primary methylamine oxidase activity"/>
    <property type="evidence" value="ECO:0007669"/>
    <property type="project" value="InterPro"/>
</dbReference>
<evidence type="ECO:0000256" key="4">
    <source>
        <dbReference type="ARBA" id="ARBA00022772"/>
    </source>
</evidence>
<keyword evidence="5 9" id="KW-0560">Oxidoreductase</keyword>
<dbReference type="SUPFAM" id="SSF49998">
    <property type="entry name" value="Amine oxidase catalytic domain"/>
    <property type="match status" value="1"/>
</dbReference>
<evidence type="ECO:0000256" key="3">
    <source>
        <dbReference type="ARBA" id="ARBA00022723"/>
    </source>
</evidence>
<evidence type="ECO:0000259" key="12">
    <source>
        <dbReference type="Pfam" id="PF09248"/>
    </source>
</evidence>
<evidence type="ECO:0000256" key="8">
    <source>
        <dbReference type="PIRSR" id="PIRSR600269-51"/>
    </source>
</evidence>
<dbReference type="Pfam" id="PF09248">
    <property type="entry name" value="DUF1965"/>
    <property type="match status" value="1"/>
</dbReference>
<feature type="region of interest" description="Disordered" evidence="10">
    <location>
        <begin position="501"/>
        <end position="525"/>
    </location>
</feature>
<dbReference type="OrthoDB" id="3341590at2759"/>
<dbReference type="GO" id="GO:0005507">
    <property type="term" value="F:copper ion binding"/>
    <property type="evidence" value="ECO:0007669"/>
    <property type="project" value="InterPro"/>
</dbReference>
<comment type="caution">
    <text evidence="13">The sequence shown here is derived from an EMBL/GenBank/DDBJ whole genome shotgun (WGS) entry which is preliminary data.</text>
</comment>
<accession>A0A2P7YVR0</accession>
<keyword evidence="14" id="KW-1185">Reference proteome</keyword>
<keyword evidence="3 9" id="KW-0479">Metal-binding</keyword>
<feature type="active site" description="Proton acceptor" evidence="7">
    <location>
        <position position="387"/>
    </location>
</feature>
<comment type="similarity">
    <text evidence="2 9">Belongs to the copper/topaquinone oxidase family.</text>
</comment>
<dbReference type="PANTHER" id="PTHR10638">
    <property type="entry name" value="COPPER AMINE OXIDASE"/>
    <property type="match status" value="1"/>
</dbReference>
<evidence type="ECO:0000259" key="11">
    <source>
        <dbReference type="Pfam" id="PF01179"/>
    </source>
</evidence>
<dbReference type="EMBL" id="NHZQ01000363">
    <property type="protein sequence ID" value="PSK40052.1"/>
    <property type="molecule type" value="Genomic_DNA"/>
</dbReference>
<proteinExistence type="inferred from homology"/>
<dbReference type="InterPro" id="IPR016182">
    <property type="entry name" value="Cu_amine_oxidase_N-reg"/>
</dbReference>
<evidence type="ECO:0000256" key="2">
    <source>
        <dbReference type="ARBA" id="ARBA00007983"/>
    </source>
</evidence>
<dbReference type="PROSITE" id="PS01164">
    <property type="entry name" value="COPPER_AMINE_OXID_1"/>
    <property type="match status" value="1"/>
</dbReference>
<comment type="cofactor">
    <cofactor evidence="1">
        <name>Cu cation</name>
        <dbReference type="ChEBI" id="CHEBI:23378"/>
    </cofactor>
</comment>
<dbReference type="InterPro" id="IPR036460">
    <property type="entry name" value="Cu_amine_oxidase_C_sf"/>
</dbReference>
<evidence type="ECO:0000313" key="14">
    <source>
        <dbReference type="Proteomes" id="UP000243723"/>
    </source>
</evidence>
<evidence type="ECO:0000256" key="1">
    <source>
        <dbReference type="ARBA" id="ARBA00001935"/>
    </source>
</evidence>
<organism evidence="13 14">
    <name type="scientific">Elsinoe australis</name>
    <dbReference type="NCBI Taxonomy" id="40998"/>
    <lineage>
        <taxon>Eukaryota</taxon>
        <taxon>Fungi</taxon>
        <taxon>Dikarya</taxon>
        <taxon>Ascomycota</taxon>
        <taxon>Pezizomycotina</taxon>
        <taxon>Dothideomycetes</taxon>
        <taxon>Dothideomycetidae</taxon>
        <taxon>Myriangiales</taxon>
        <taxon>Elsinoaceae</taxon>
        <taxon>Elsinoe</taxon>
    </lineage>
</organism>
<keyword evidence="6 9" id="KW-0186">Copper</keyword>